<evidence type="ECO:0000313" key="2">
    <source>
        <dbReference type="EMBL" id="TXL80434.1"/>
    </source>
</evidence>
<organism evidence="2 3">
    <name type="scientific">Vineibacter terrae</name>
    <dbReference type="NCBI Taxonomy" id="2586908"/>
    <lineage>
        <taxon>Bacteria</taxon>
        <taxon>Pseudomonadati</taxon>
        <taxon>Pseudomonadota</taxon>
        <taxon>Alphaproteobacteria</taxon>
        <taxon>Hyphomicrobiales</taxon>
        <taxon>Vineibacter</taxon>
    </lineage>
</organism>
<dbReference type="EMBL" id="VDUZ01000004">
    <property type="protein sequence ID" value="TXL80434.1"/>
    <property type="molecule type" value="Genomic_DNA"/>
</dbReference>
<comment type="caution">
    <text evidence="2">The sequence shown here is derived from an EMBL/GenBank/DDBJ whole genome shotgun (WGS) entry which is preliminary data.</text>
</comment>
<dbReference type="Proteomes" id="UP000321638">
    <property type="component" value="Unassembled WGS sequence"/>
</dbReference>
<sequence>MSVVSQPQQASYPSSAVATAHPFAKAFASGGLVYIVATSVMLLLALRALPVDATSYELGYATARALAQFTVAGFVPALIMGMAVQQSPRRWRFWQISLSVMAMFCVTAALQTLGTTPH</sequence>
<dbReference type="OrthoDB" id="9861532at2"/>
<reference evidence="2 3" key="1">
    <citation type="submission" date="2019-06" db="EMBL/GenBank/DDBJ databases">
        <title>New taxonomy in bacterial strain CC-CFT640, isolated from vineyard.</title>
        <authorList>
            <person name="Lin S.-Y."/>
            <person name="Tsai C.-F."/>
            <person name="Young C.-C."/>
        </authorList>
    </citation>
    <scope>NUCLEOTIDE SEQUENCE [LARGE SCALE GENOMIC DNA]</scope>
    <source>
        <strain evidence="2 3">CC-CFT640</strain>
    </source>
</reference>
<name>A0A5C8PT23_9HYPH</name>
<accession>A0A5C8PT23</accession>
<evidence type="ECO:0000256" key="1">
    <source>
        <dbReference type="SAM" id="Phobius"/>
    </source>
</evidence>
<gene>
    <name evidence="2" type="ORF">FHP25_05245</name>
</gene>
<dbReference type="RefSeq" id="WP_147845849.1">
    <property type="nucleotide sequence ID" value="NZ_VDUZ01000004.1"/>
</dbReference>
<protein>
    <submittedName>
        <fullName evidence="2">Uncharacterized protein</fullName>
    </submittedName>
</protein>
<feature type="transmembrane region" description="Helical" evidence="1">
    <location>
        <begin position="66"/>
        <end position="84"/>
    </location>
</feature>
<keyword evidence="3" id="KW-1185">Reference proteome</keyword>
<evidence type="ECO:0000313" key="3">
    <source>
        <dbReference type="Proteomes" id="UP000321638"/>
    </source>
</evidence>
<proteinExistence type="predicted"/>
<dbReference type="AlphaFoldDB" id="A0A5C8PT23"/>
<keyword evidence="1" id="KW-1133">Transmembrane helix</keyword>
<feature type="transmembrane region" description="Helical" evidence="1">
    <location>
        <begin position="26"/>
        <end position="46"/>
    </location>
</feature>
<keyword evidence="1" id="KW-0472">Membrane</keyword>
<keyword evidence="1" id="KW-0812">Transmembrane</keyword>
<feature type="transmembrane region" description="Helical" evidence="1">
    <location>
        <begin position="96"/>
        <end position="114"/>
    </location>
</feature>